<evidence type="ECO:0000256" key="1">
    <source>
        <dbReference type="ARBA" id="ARBA00000681"/>
    </source>
</evidence>
<dbReference type="AlphaFoldDB" id="A0A368JMB6"/>
<dbReference type="RefSeq" id="WP_114406847.1">
    <property type="nucleotide sequence ID" value="NZ_QOWE01000011.1"/>
</dbReference>
<evidence type="ECO:0000256" key="8">
    <source>
        <dbReference type="ARBA" id="ARBA00023326"/>
    </source>
</evidence>
<dbReference type="PROSITE" id="PS00591">
    <property type="entry name" value="GH10_1"/>
    <property type="match status" value="1"/>
</dbReference>
<dbReference type="InterPro" id="IPR017853">
    <property type="entry name" value="GH"/>
</dbReference>
<keyword evidence="3 12" id="KW-0858">Xylan degradation</keyword>
<dbReference type="GO" id="GO:0031176">
    <property type="term" value="F:endo-1,4-beta-xylanase activity"/>
    <property type="evidence" value="ECO:0007669"/>
    <property type="project" value="UniProtKB-EC"/>
</dbReference>
<dbReference type="Proteomes" id="UP000253383">
    <property type="component" value="Unassembled WGS sequence"/>
</dbReference>
<evidence type="ECO:0000256" key="2">
    <source>
        <dbReference type="ARBA" id="ARBA00007495"/>
    </source>
</evidence>
<sequence length="347" mass="39913">MRWFLLLSLLLTIWQLQPGSESPVQSKLTLKQAASFPLGASVNVMLLKTDSLYRNTVLREFNSITSENALKMNRIFKAPGVFDWSGGDSLVNFALKNHKRMHGHTLVWHRAIPKWIETFEGDSLAWENLLKNYIQTVVKHYKGRVTSWDVANEVIDDDGSLRKSIWLTHLGPDYVARCYQYAHEADPNALLFYNDYGQENNPLKSAAIRTLLVDCKRREIPIHGIGLQSHISIYHSDRRYRSGISEMSSLGLLVHISELDIRLNRNKTKDFVPTKSMLEQQEDKYKSIARIYKEIVPKSQQYGITIWNVGDKDSYQSDACKCPEAPLLFDKNYKKKLAYKGFLNGLK</sequence>
<proteinExistence type="inferred from homology"/>
<dbReference type="InterPro" id="IPR031158">
    <property type="entry name" value="GH10_AS"/>
</dbReference>
<comment type="similarity">
    <text evidence="2 10">Belongs to the glycosyl hydrolase 10 (cellulase F) family.</text>
</comment>
<comment type="catalytic activity">
    <reaction evidence="1 10">
        <text>Endohydrolysis of (1-&gt;4)-beta-D-xylosidic linkages in xylans.</text>
        <dbReference type="EC" id="3.2.1.8"/>
    </reaction>
</comment>
<feature type="active site" description="Nucleophile" evidence="9">
    <location>
        <position position="258"/>
    </location>
</feature>
<dbReference type="EC" id="3.2.1.8" evidence="10"/>
<keyword evidence="8 10" id="KW-0624">Polysaccharide degradation</keyword>
<keyword evidence="5 10" id="KW-0378">Hydrolase</keyword>
<protein>
    <recommendedName>
        <fullName evidence="10">Beta-xylanase</fullName>
        <ecNumber evidence="10">3.2.1.8</ecNumber>
    </recommendedName>
</protein>
<dbReference type="Gene3D" id="3.20.20.80">
    <property type="entry name" value="Glycosidases"/>
    <property type="match status" value="1"/>
</dbReference>
<keyword evidence="13" id="KW-1185">Reference proteome</keyword>
<evidence type="ECO:0000256" key="9">
    <source>
        <dbReference type="PROSITE-ProRule" id="PRU10061"/>
    </source>
</evidence>
<dbReference type="PANTHER" id="PTHR31490:SF88">
    <property type="entry name" value="BETA-XYLANASE"/>
    <property type="match status" value="1"/>
</dbReference>
<dbReference type="InterPro" id="IPR044846">
    <property type="entry name" value="GH10"/>
</dbReference>
<keyword evidence="6 10" id="KW-0119">Carbohydrate metabolism</keyword>
<evidence type="ECO:0000313" key="12">
    <source>
        <dbReference type="EMBL" id="RCR68797.1"/>
    </source>
</evidence>
<dbReference type="InterPro" id="IPR001000">
    <property type="entry name" value="GH10_dom"/>
</dbReference>
<dbReference type="EMBL" id="QOWE01000011">
    <property type="protein sequence ID" value="RCR68797.1"/>
    <property type="molecule type" value="Genomic_DNA"/>
</dbReference>
<reference evidence="12 13" key="1">
    <citation type="submission" date="2018-07" db="EMBL/GenBank/DDBJ databases">
        <title>Genome analysis of Larkinella rosea.</title>
        <authorList>
            <person name="Zhou Z."/>
            <person name="Wang G."/>
        </authorList>
    </citation>
    <scope>NUCLEOTIDE SEQUENCE [LARGE SCALE GENOMIC DNA]</scope>
    <source>
        <strain evidence="13">zzj9</strain>
    </source>
</reference>
<comment type="caution">
    <text evidence="12">The sequence shown here is derived from an EMBL/GenBank/DDBJ whole genome shotgun (WGS) entry which is preliminary data.</text>
</comment>
<dbReference type="Pfam" id="PF00331">
    <property type="entry name" value="Glyco_hydro_10"/>
    <property type="match status" value="1"/>
</dbReference>
<dbReference type="PANTHER" id="PTHR31490">
    <property type="entry name" value="GLYCOSYL HYDROLASE"/>
    <property type="match status" value="1"/>
</dbReference>
<dbReference type="GO" id="GO:0045493">
    <property type="term" value="P:xylan catabolic process"/>
    <property type="evidence" value="ECO:0007669"/>
    <property type="project" value="UniProtKB-KW"/>
</dbReference>
<evidence type="ECO:0000256" key="3">
    <source>
        <dbReference type="ARBA" id="ARBA00022651"/>
    </source>
</evidence>
<evidence type="ECO:0000256" key="6">
    <source>
        <dbReference type="ARBA" id="ARBA00023277"/>
    </source>
</evidence>
<evidence type="ECO:0000256" key="4">
    <source>
        <dbReference type="ARBA" id="ARBA00022729"/>
    </source>
</evidence>
<evidence type="ECO:0000313" key="13">
    <source>
        <dbReference type="Proteomes" id="UP000253383"/>
    </source>
</evidence>
<dbReference type="SMART" id="SM00633">
    <property type="entry name" value="Glyco_10"/>
    <property type="match status" value="1"/>
</dbReference>
<name>A0A368JMB6_9BACT</name>
<dbReference type="OrthoDB" id="9809277at2"/>
<gene>
    <name evidence="12" type="ORF">DUE52_15055</name>
</gene>
<feature type="domain" description="GH10" evidence="11">
    <location>
        <begin position="24"/>
        <end position="345"/>
    </location>
</feature>
<evidence type="ECO:0000256" key="7">
    <source>
        <dbReference type="ARBA" id="ARBA00023295"/>
    </source>
</evidence>
<dbReference type="SUPFAM" id="SSF51445">
    <property type="entry name" value="(Trans)glycosidases"/>
    <property type="match status" value="1"/>
</dbReference>
<evidence type="ECO:0000259" key="11">
    <source>
        <dbReference type="PROSITE" id="PS51760"/>
    </source>
</evidence>
<evidence type="ECO:0000256" key="10">
    <source>
        <dbReference type="RuleBase" id="RU361174"/>
    </source>
</evidence>
<keyword evidence="4" id="KW-0732">Signal</keyword>
<evidence type="ECO:0000256" key="5">
    <source>
        <dbReference type="ARBA" id="ARBA00022801"/>
    </source>
</evidence>
<dbReference type="PRINTS" id="PR00134">
    <property type="entry name" value="GLHYDRLASE10"/>
</dbReference>
<dbReference type="PROSITE" id="PS51760">
    <property type="entry name" value="GH10_2"/>
    <property type="match status" value="1"/>
</dbReference>
<accession>A0A368JMB6</accession>
<organism evidence="12 13">
    <name type="scientific">Larkinella punicea</name>
    <dbReference type="NCBI Taxonomy" id="2315727"/>
    <lineage>
        <taxon>Bacteria</taxon>
        <taxon>Pseudomonadati</taxon>
        <taxon>Bacteroidota</taxon>
        <taxon>Cytophagia</taxon>
        <taxon>Cytophagales</taxon>
        <taxon>Spirosomataceae</taxon>
        <taxon>Larkinella</taxon>
    </lineage>
</organism>
<keyword evidence="7 10" id="KW-0326">Glycosidase</keyword>